<feature type="coiled-coil region" evidence="7">
    <location>
        <begin position="27"/>
        <end position="54"/>
    </location>
</feature>
<dbReference type="PANTHER" id="PTHR20899">
    <property type="entry name" value="PIERCE HOMOLOG"/>
    <property type="match status" value="1"/>
</dbReference>
<dbReference type="Proteomes" id="UP001648503">
    <property type="component" value="Unassembled WGS sequence"/>
</dbReference>
<evidence type="ECO:0000256" key="3">
    <source>
        <dbReference type="ARBA" id="ARBA00022490"/>
    </source>
</evidence>
<dbReference type="Pfam" id="PF14892">
    <property type="entry name" value="PIRC1_2"/>
    <property type="match status" value="1"/>
</dbReference>
<evidence type="ECO:0000256" key="5">
    <source>
        <dbReference type="ARBA" id="ARBA00023273"/>
    </source>
</evidence>
<evidence type="ECO:0000256" key="4">
    <source>
        <dbReference type="ARBA" id="ARBA00023212"/>
    </source>
</evidence>
<protein>
    <submittedName>
        <fullName evidence="8">Uncharacterized protein</fullName>
    </submittedName>
</protein>
<reference evidence="8 9" key="1">
    <citation type="submission" date="2021-02" db="EMBL/GenBank/DDBJ databases">
        <title>Variation within the Batrachochytrium salamandrivorans European outbreak.</title>
        <authorList>
            <person name="Kelly M."/>
            <person name="Pasmans F."/>
            <person name="Shea T.P."/>
            <person name="Munoz J.F."/>
            <person name="Carranza S."/>
            <person name="Cuomo C.A."/>
            <person name="Martel A."/>
        </authorList>
    </citation>
    <scope>NUCLEOTIDE SEQUENCE [LARGE SCALE GENOMIC DNA]</scope>
    <source>
        <strain evidence="8 9">AMFP18/2</strain>
    </source>
</reference>
<comment type="caution">
    <text evidence="8">The sequence shown here is derived from an EMBL/GenBank/DDBJ whole genome shotgun (WGS) entry which is preliminary data.</text>
</comment>
<evidence type="ECO:0000313" key="8">
    <source>
        <dbReference type="EMBL" id="KAH6586128.1"/>
    </source>
</evidence>
<evidence type="ECO:0000256" key="7">
    <source>
        <dbReference type="SAM" id="Coils"/>
    </source>
</evidence>
<dbReference type="EMBL" id="JAFCIX010000575">
    <property type="protein sequence ID" value="KAH6586128.1"/>
    <property type="molecule type" value="Genomic_DNA"/>
</dbReference>
<keyword evidence="7" id="KW-0175">Coiled coil</keyword>
<keyword evidence="9" id="KW-1185">Reference proteome</keyword>
<keyword evidence="3" id="KW-0963">Cytoplasm</keyword>
<evidence type="ECO:0000256" key="6">
    <source>
        <dbReference type="ARBA" id="ARBA00038014"/>
    </source>
</evidence>
<name>A0ABQ8ET52_9FUNG</name>
<evidence type="ECO:0000256" key="2">
    <source>
        <dbReference type="ARBA" id="ARBA00004245"/>
    </source>
</evidence>
<organism evidence="8 9">
    <name type="scientific">Batrachochytrium salamandrivorans</name>
    <dbReference type="NCBI Taxonomy" id="1357716"/>
    <lineage>
        <taxon>Eukaryota</taxon>
        <taxon>Fungi</taxon>
        <taxon>Fungi incertae sedis</taxon>
        <taxon>Chytridiomycota</taxon>
        <taxon>Chytridiomycota incertae sedis</taxon>
        <taxon>Chytridiomycetes</taxon>
        <taxon>Rhizophydiales</taxon>
        <taxon>Rhizophydiales incertae sedis</taxon>
        <taxon>Batrachochytrium</taxon>
    </lineage>
</organism>
<gene>
    <name evidence="8" type="ORF">BASA50_000594</name>
</gene>
<dbReference type="InterPro" id="IPR026507">
    <property type="entry name" value="PIRC1/2"/>
</dbReference>
<evidence type="ECO:0000256" key="1">
    <source>
        <dbReference type="ARBA" id="ARBA00004138"/>
    </source>
</evidence>
<accession>A0ABQ8ET52</accession>
<comment type="similarity">
    <text evidence="6">Belongs to the PIERCE1 family.</text>
</comment>
<proteinExistence type="inferred from homology"/>
<keyword evidence="4" id="KW-0206">Cytoskeleton</keyword>
<sequence length="165" mass="19029">MPLTLNAFHLEPMRQNVLQTPQISMEINSLEKSIAVLQNSIDNYEKQEKDKTNSTDQLQTTATSTKCTLDIENTNEGSQTRAFVHPRRTSDFYATHGKLPKRFEEPDTWNYKINQQNPLYTTTTNQYGLQRPTVHEMPTEFHGQTAEFSEHLSMAGPYRNFSLNT</sequence>
<comment type="subcellular location">
    <subcellularLocation>
        <location evidence="1">Cell projection</location>
        <location evidence="1">Cilium</location>
    </subcellularLocation>
    <subcellularLocation>
        <location evidence="2">Cytoplasm</location>
        <location evidence="2">Cytoskeleton</location>
    </subcellularLocation>
</comment>
<evidence type="ECO:0000313" key="9">
    <source>
        <dbReference type="Proteomes" id="UP001648503"/>
    </source>
</evidence>
<dbReference type="PANTHER" id="PTHR20899:SF1">
    <property type="entry name" value="PIERCER OF MICROTUBULE WALL 1 PROTEIN"/>
    <property type="match status" value="1"/>
</dbReference>
<keyword evidence="5" id="KW-0966">Cell projection</keyword>